<evidence type="ECO:0000256" key="2">
    <source>
        <dbReference type="ARBA" id="ARBA00005695"/>
    </source>
</evidence>
<gene>
    <name evidence="7" type="ORF">EOD42_08175</name>
</gene>
<keyword evidence="4 5" id="KW-0732">Signal</keyword>
<proteinExistence type="inferred from homology"/>
<dbReference type="GO" id="GO:0030288">
    <property type="term" value="C:outer membrane-bounded periplasmic space"/>
    <property type="evidence" value="ECO:0007669"/>
    <property type="project" value="UniProtKB-ARBA"/>
</dbReference>
<evidence type="ECO:0000313" key="8">
    <source>
        <dbReference type="Proteomes" id="UP000282957"/>
    </source>
</evidence>
<evidence type="ECO:0000256" key="3">
    <source>
        <dbReference type="ARBA" id="ARBA00022448"/>
    </source>
</evidence>
<evidence type="ECO:0000259" key="6">
    <source>
        <dbReference type="Pfam" id="PF00496"/>
    </source>
</evidence>
<evidence type="ECO:0000256" key="5">
    <source>
        <dbReference type="SAM" id="SignalP"/>
    </source>
</evidence>
<comment type="similarity">
    <text evidence="2">Belongs to the bacterial solute-binding protein 5 family.</text>
</comment>
<evidence type="ECO:0000256" key="1">
    <source>
        <dbReference type="ARBA" id="ARBA00004418"/>
    </source>
</evidence>
<comment type="caution">
    <text evidence="7">The sequence shown here is derived from an EMBL/GenBank/DDBJ whole genome shotgun (WGS) entry which is preliminary data.</text>
</comment>
<organism evidence="7 8">
    <name type="scientific">Rhodovarius crocodyli</name>
    <dbReference type="NCBI Taxonomy" id="1979269"/>
    <lineage>
        <taxon>Bacteria</taxon>
        <taxon>Pseudomonadati</taxon>
        <taxon>Pseudomonadota</taxon>
        <taxon>Alphaproteobacteria</taxon>
        <taxon>Acetobacterales</taxon>
        <taxon>Roseomonadaceae</taxon>
        <taxon>Rhodovarius</taxon>
    </lineage>
</organism>
<dbReference type="CDD" id="cd08498">
    <property type="entry name" value="PBP2_NikA_DppA_OppA_like_2"/>
    <property type="match status" value="1"/>
</dbReference>
<reference evidence="7 8" key="1">
    <citation type="submission" date="2019-01" db="EMBL/GenBank/DDBJ databases">
        <authorList>
            <person name="Chen W.-M."/>
        </authorList>
    </citation>
    <scope>NUCLEOTIDE SEQUENCE [LARGE SCALE GENOMIC DNA]</scope>
    <source>
        <strain evidence="7 8">CCP-6</strain>
    </source>
</reference>
<feature type="domain" description="Solute-binding protein family 5" evidence="6">
    <location>
        <begin position="68"/>
        <end position="431"/>
    </location>
</feature>
<name>A0A437MJE5_9PROT</name>
<dbReference type="GO" id="GO:0015833">
    <property type="term" value="P:peptide transport"/>
    <property type="evidence" value="ECO:0007669"/>
    <property type="project" value="TreeGrafter"/>
</dbReference>
<dbReference type="SUPFAM" id="SSF53850">
    <property type="entry name" value="Periplasmic binding protein-like II"/>
    <property type="match status" value="1"/>
</dbReference>
<dbReference type="InterPro" id="IPR000914">
    <property type="entry name" value="SBP_5_dom"/>
</dbReference>
<feature type="signal peptide" evidence="5">
    <location>
        <begin position="1"/>
        <end position="23"/>
    </location>
</feature>
<evidence type="ECO:0000256" key="4">
    <source>
        <dbReference type="ARBA" id="ARBA00022729"/>
    </source>
</evidence>
<dbReference type="Pfam" id="PF00496">
    <property type="entry name" value="SBP_bac_5"/>
    <property type="match status" value="1"/>
</dbReference>
<dbReference type="GO" id="GO:1904680">
    <property type="term" value="F:peptide transmembrane transporter activity"/>
    <property type="evidence" value="ECO:0007669"/>
    <property type="project" value="TreeGrafter"/>
</dbReference>
<dbReference type="InterPro" id="IPR039424">
    <property type="entry name" value="SBP_5"/>
</dbReference>
<comment type="subcellular location">
    <subcellularLocation>
        <location evidence="1">Periplasm</location>
    </subcellularLocation>
</comment>
<dbReference type="PANTHER" id="PTHR30290">
    <property type="entry name" value="PERIPLASMIC BINDING COMPONENT OF ABC TRANSPORTER"/>
    <property type="match status" value="1"/>
</dbReference>
<dbReference type="Proteomes" id="UP000282957">
    <property type="component" value="Unassembled WGS sequence"/>
</dbReference>
<dbReference type="InterPro" id="IPR030678">
    <property type="entry name" value="Peptide/Ni-bd"/>
</dbReference>
<dbReference type="OrthoDB" id="9803988at2"/>
<accession>A0A437MJE5</accession>
<dbReference type="AlphaFoldDB" id="A0A437MJE5"/>
<evidence type="ECO:0000313" key="7">
    <source>
        <dbReference type="EMBL" id="RVT97770.1"/>
    </source>
</evidence>
<dbReference type="GO" id="GO:0043190">
    <property type="term" value="C:ATP-binding cassette (ABC) transporter complex"/>
    <property type="evidence" value="ECO:0007669"/>
    <property type="project" value="InterPro"/>
</dbReference>
<sequence length="526" mass="58632">MKRFRWAIAAAAFALLAAPDAQAQRSIRWGNNGEVTTMDPHGVFSTANAALLGNIYESLVRLDANLRFEPGLATRWEVLAPDRYRFTIRQGVKFHDGTPMTPADVVASLRRASVPNSPYASVTHMIKEVEQSGPDTVDVILRGPYPVLINDLAGVAILSEAWMQRHDASLPTDPARGSAGYANVNTNGTGPFRLVSRTLDSETVLEAFPDWWDRRAHNIDRVSFRPVPNDATRLAALLSGQLDVITPTPLQDAERLRRDPNITLVEAQDLRVMYYGFNVDEAHRTSGGGDRNPLADRRVRQAMTMALDLDGVTRSVMRGLTRPTHALIASEITGYDDAQSVQRARFDPEGAKRLLAEAGYPDGFAMTLECPVDRFVNADRLCQASAAMWARVGIRVTYSGLRFAAYMQRFRTRDQDMYLMGWANTPQLDGFSILNNVLATRSQQRGSWNAGRTSDPALDTLVERIATEMDPARRTALLTEAFAIERANFWMIPLYREPMLLASRRGFTVPAFADGRMRFWLARAPE</sequence>
<dbReference type="RefSeq" id="WP_127786998.1">
    <property type="nucleotide sequence ID" value="NZ_SACL01000002.1"/>
</dbReference>
<keyword evidence="8" id="KW-1185">Reference proteome</keyword>
<dbReference type="PANTHER" id="PTHR30290:SF9">
    <property type="entry name" value="OLIGOPEPTIDE-BINDING PROTEIN APPA"/>
    <property type="match status" value="1"/>
</dbReference>
<dbReference type="EMBL" id="SACL01000002">
    <property type="protein sequence ID" value="RVT97770.1"/>
    <property type="molecule type" value="Genomic_DNA"/>
</dbReference>
<dbReference type="PIRSF" id="PIRSF002741">
    <property type="entry name" value="MppA"/>
    <property type="match status" value="1"/>
</dbReference>
<dbReference type="Gene3D" id="3.10.105.10">
    <property type="entry name" value="Dipeptide-binding Protein, Domain 3"/>
    <property type="match status" value="1"/>
</dbReference>
<dbReference type="Gene3D" id="3.40.190.10">
    <property type="entry name" value="Periplasmic binding protein-like II"/>
    <property type="match status" value="1"/>
</dbReference>
<feature type="chain" id="PRO_5019328337" evidence="5">
    <location>
        <begin position="24"/>
        <end position="526"/>
    </location>
</feature>
<protein>
    <submittedName>
        <fullName evidence="7">ABC transporter substrate-binding protein</fullName>
    </submittedName>
</protein>
<keyword evidence="3" id="KW-0813">Transport</keyword>